<dbReference type="PANTHER" id="PTHR43767">
    <property type="entry name" value="LONG-CHAIN-FATTY-ACID--COA LIGASE"/>
    <property type="match status" value="1"/>
</dbReference>
<feature type="domain" description="AMP-binding enzyme C-terminal" evidence="5">
    <location>
        <begin position="418"/>
        <end position="492"/>
    </location>
</feature>
<dbReference type="InterPro" id="IPR045851">
    <property type="entry name" value="AMP-bd_C_sf"/>
</dbReference>
<dbReference type="InterPro" id="IPR042099">
    <property type="entry name" value="ANL_N_sf"/>
</dbReference>
<protein>
    <submittedName>
        <fullName evidence="6">Long-chain fatty acid--CoA ligase</fullName>
    </submittedName>
</protein>
<dbReference type="EMBL" id="LZRT01000019">
    <property type="protein sequence ID" value="OUM90363.1"/>
    <property type="molecule type" value="Genomic_DNA"/>
</dbReference>
<name>A0A1Y3PSN7_9BACI</name>
<feature type="domain" description="AMP-dependent synthetase/ligase" evidence="4">
    <location>
        <begin position="8"/>
        <end position="367"/>
    </location>
</feature>
<dbReference type="InterPro" id="IPR020845">
    <property type="entry name" value="AMP-binding_CS"/>
</dbReference>
<dbReference type="InterPro" id="IPR000873">
    <property type="entry name" value="AMP-dep_synth/lig_dom"/>
</dbReference>
<keyword evidence="3" id="KW-0547">Nucleotide-binding</keyword>
<dbReference type="Gene3D" id="3.30.300.30">
    <property type="match status" value="1"/>
</dbReference>
<dbReference type="Pfam" id="PF00501">
    <property type="entry name" value="AMP-binding"/>
    <property type="match status" value="1"/>
</dbReference>
<dbReference type="PROSITE" id="PS00455">
    <property type="entry name" value="AMP_BINDING"/>
    <property type="match status" value="1"/>
</dbReference>
<evidence type="ECO:0000259" key="5">
    <source>
        <dbReference type="Pfam" id="PF13193"/>
    </source>
</evidence>
<evidence type="ECO:0000256" key="2">
    <source>
        <dbReference type="ARBA" id="ARBA00022598"/>
    </source>
</evidence>
<dbReference type="FunFam" id="3.30.300.30:FF:000008">
    <property type="entry name" value="2,3-dihydroxybenzoate-AMP ligase"/>
    <property type="match status" value="1"/>
</dbReference>
<accession>A0A1Y3PSN7</accession>
<reference evidence="7" key="1">
    <citation type="submission" date="2016-06" db="EMBL/GenBank/DDBJ databases">
        <authorList>
            <person name="Nascimento L."/>
            <person name="Pereira R.V."/>
            <person name="Martins L.F."/>
            <person name="Quaggio R.B."/>
            <person name="Silva A.M."/>
            <person name="Setubal J.C."/>
        </authorList>
    </citation>
    <scope>NUCLEOTIDE SEQUENCE [LARGE SCALE GENOMIC DNA]</scope>
</reference>
<keyword evidence="3" id="KW-0067">ATP-binding</keyword>
<dbReference type="InterPro" id="IPR025110">
    <property type="entry name" value="AMP-bd_C"/>
</dbReference>
<dbReference type="GO" id="GO:0005524">
    <property type="term" value="F:ATP binding"/>
    <property type="evidence" value="ECO:0007669"/>
    <property type="project" value="UniProtKB-KW"/>
</dbReference>
<dbReference type="AlphaFoldDB" id="A0A1Y3PSN7"/>
<evidence type="ECO:0000256" key="3">
    <source>
        <dbReference type="ARBA" id="ARBA00022840"/>
    </source>
</evidence>
<organism evidence="6 7">
    <name type="scientific">Bacillus thermozeamaize</name>
    <dbReference type="NCBI Taxonomy" id="230954"/>
    <lineage>
        <taxon>Bacteria</taxon>
        <taxon>Bacillati</taxon>
        <taxon>Bacillota</taxon>
        <taxon>Bacilli</taxon>
        <taxon>Bacillales</taxon>
        <taxon>Bacillaceae</taxon>
        <taxon>Bacillus</taxon>
    </lineage>
</organism>
<dbReference type="GO" id="GO:0016878">
    <property type="term" value="F:acid-thiol ligase activity"/>
    <property type="evidence" value="ECO:0007669"/>
    <property type="project" value="UniProtKB-ARBA"/>
</dbReference>
<dbReference type="NCBIfam" id="NF004837">
    <property type="entry name" value="PRK06187.1"/>
    <property type="match status" value="1"/>
</dbReference>
<dbReference type="Proteomes" id="UP000196475">
    <property type="component" value="Unassembled WGS sequence"/>
</dbReference>
<dbReference type="Gene3D" id="3.40.50.12780">
    <property type="entry name" value="N-terminal domain of ligase-like"/>
    <property type="match status" value="1"/>
</dbReference>
<evidence type="ECO:0000313" key="6">
    <source>
        <dbReference type="EMBL" id="OUM90363.1"/>
    </source>
</evidence>
<evidence type="ECO:0000259" key="4">
    <source>
        <dbReference type="Pfam" id="PF00501"/>
    </source>
</evidence>
<proteinExistence type="inferred from homology"/>
<comment type="similarity">
    <text evidence="1">Belongs to the ATP-dependent AMP-binding enzyme family.</text>
</comment>
<dbReference type="PANTHER" id="PTHR43767:SF1">
    <property type="entry name" value="NONRIBOSOMAL PEPTIDE SYNTHASE PES1 (EUROFUNG)-RELATED"/>
    <property type="match status" value="1"/>
</dbReference>
<comment type="caution">
    <text evidence="6">The sequence shown here is derived from an EMBL/GenBank/DDBJ whole genome shotgun (WGS) entry which is preliminary data.</text>
</comment>
<dbReference type="CDD" id="cd05936">
    <property type="entry name" value="FC-FACS_FadD_like"/>
    <property type="match status" value="1"/>
</dbReference>
<dbReference type="Pfam" id="PF13193">
    <property type="entry name" value="AMP-binding_C"/>
    <property type="match status" value="1"/>
</dbReference>
<gene>
    <name evidence="6" type="ORF">BAA01_16090</name>
</gene>
<sequence length="509" mass="55400">MNLSQIWQQNIQQFGAYPILVYEGQEYTNVQCDMQSSQLAHTLIDLGVQKGDRVVVIMPNCPEVVIAFAGIMKSGAVVVPLLPLLQVQEIRNILQDCLPKVVLTTSALVPKVREAAEGLSFPPKMFTLEESVSPVSLRERLAKAPTVLPDVAIDGGDDAALLYTAGTTGRPKGVVLTHRNLYVNAEATAKTARVLQLKTGRVGLGVLPFSHAFGFTMMNVAILLGDKIVLLPHFDPVKVLEAIETYKVTHTAMVPTMLHALYHHPDADKYDTSSFFVCISGSASLPRALAEGFQRKFSCIILEGYGLSEAGPIVTATDPMKPIKPGSVGLPLPGIEVAVVDEEGNRLPAGSVGELIVSGPNISKGYYGNPGETGKVFRDGWLYTGDMARIDEDGYVFIVDRKKDVIIRGGLNIYPRDLEELLMSHPDVIDAGVVGVPSEKMGEEVAAYVVKRPGSQVSAEALIQYCQERLAKYKTPRFLKIVGHLPKNHIGKTDKKLLREWAKEFDTAS</sequence>
<keyword evidence="2 6" id="KW-0436">Ligase</keyword>
<evidence type="ECO:0000256" key="1">
    <source>
        <dbReference type="ARBA" id="ARBA00006432"/>
    </source>
</evidence>
<evidence type="ECO:0000313" key="7">
    <source>
        <dbReference type="Proteomes" id="UP000196475"/>
    </source>
</evidence>
<dbReference type="SUPFAM" id="SSF56801">
    <property type="entry name" value="Acetyl-CoA synthetase-like"/>
    <property type="match status" value="1"/>
</dbReference>
<dbReference type="InterPro" id="IPR050237">
    <property type="entry name" value="ATP-dep_AMP-bd_enzyme"/>
</dbReference>